<keyword evidence="1" id="KW-0472">Membrane</keyword>
<feature type="transmembrane region" description="Helical" evidence="1">
    <location>
        <begin position="20"/>
        <end position="43"/>
    </location>
</feature>
<proteinExistence type="predicted"/>
<dbReference type="EMBL" id="BTSY01000002">
    <property type="protein sequence ID" value="GMT15901.1"/>
    <property type="molecule type" value="Genomic_DNA"/>
</dbReference>
<feature type="non-terminal residue" evidence="2">
    <location>
        <position position="1"/>
    </location>
</feature>
<comment type="caution">
    <text evidence="2">The sequence shown here is derived from an EMBL/GenBank/DDBJ whole genome shotgun (WGS) entry which is preliminary data.</text>
</comment>
<gene>
    <name evidence="2" type="ORF">PFISCL1PPCAC_7198</name>
</gene>
<evidence type="ECO:0000313" key="3">
    <source>
        <dbReference type="Proteomes" id="UP001432322"/>
    </source>
</evidence>
<accession>A0AAV5V8D6</accession>
<dbReference type="AlphaFoldDB" id="A0AAV5V8D6"/>
<evidence type="ECO:0000313" key="2">
    <source>
        <dbReference type="EMBL" id="GMT15901.1"/>
    </source>
</evidence>
<keyword evidence="3" id="KW-1185">Reference proteome</keyword>
<dbReference type="Proteomes" id="UP001432322">
    <property type="component" value="Unassembled WGS sequence"/>
</dbReference>
<evidence type="ECO:0000256" key="1">
    <source>
        <dbReference type="SAM" id="Phobius"/>
    </source>
</evidence>
<name>A0AAV5V8D6_9BILA</name>
<sequence>LREAEAYVYGSGRSAINVNFAAPIRFVFCPCFSFPFLCGVTLCGPFSVLRRRSGNGILFDLSGQRLTRFRRVTASIVLLKDGVRATDPTIKEGKEELLEDTLVPHNAPLHGNSVPSGK</sequence>
<reference evidence="2" key="1">
    <citation type="submission" date="2023-10" db="EMBL/GenBank/DDBJ databases">
        <title>Genome assembly of Pristionchus species.</title>
        <authorList>
            <person name="Yoshida K."/>
            <person name="Sommer R.J."/>
        </authorList>
    </citation>
    <scope>NUCLEOTIDE SEQUENCE</scope>
    <source>
        <strain evidence="2">RS5133</strain>
    </source>
</reference>
<keyword evidence="1" id="KW-1133">Transmembrane helix</keyword>
<protein>
    <submittedName>
        <fullName evidence="2">Uncharacterized protein</fullName>
    </submittedName>
</protein>
<keyword evidence="1" id="KW-0812">Transmembrane</keyword>
<organism evidence="2 3">
    <name type="scientific">Pristionchus fissidentatus</name>
    <dbReference type="NCBI Taxonomy" id="1538716"/>
    <lineage>
        <taxon>Eukaryota</taxon>
        <taxon>Metazoa</taxon>
        <taxon>Ecdysozoa</taxon>
        <taxon>Nematoda</taxon>
        <taxon>Chromadorea</taxon>
        <taxon>Rhabditida</taxon>
        <taxon>Rhabditina</taxon>
        <taxon>Diplogasteromorpha</taxon>
        <taxon>Diplogasteroidea</taxon>
        <taxon>Neodiplogasteridae</taxon>
        <taxon>Pristionchus</taxon>
    </lineage>
</organism>